<feature type="transmembrane region" description="Helical" evidence="1">
    <location>
        <begin position="547"/>
        <end position="568"/>
    </location>
</feature>
<name>A0AA36M3I5_CYLNA</name>
<dbReference type="GO" id="GO:0016255">
    <property type="term" value="P:attachment of GPI anchor to protein"/>
    <property type="evidence" value="ECO:0007669"/>
    <property type="project" value="TreeGrafter"/>
</dbReference>
<dbReference type="InterPro" id="IPR007246">
    <property type="entry name" value="Gaa1"/>
</dbReference>
<organism evidence="2 3">
    <name type="scientific">Cylicocyclus nassatus</name>
    <name type="common">Nematode worm</name>
    <dbReference type="NCBI Taxonomy" id="53992"/>
    <lineage>
        <taxon>Eukaryota</taxon>
        <taxon>Metazoa</taxon>
        <taxon>Ecdysozoa</taxon>
        <taxon>Nematoda</taxon>
        <taxon>Chromadorea</taxon>
        <taxon>Rhabditida</taxon>
        <taxon>Rhabditina</taxon>
        <taxon>Rhabditomorpha</taxon>
        <taxon>Strongyloidea</taxon>
        <taxon>Strongylidae</taxon>
        <taxon>Cylicocyclus</taxon>
    </lineage>
</organism>
<feature type="transmembrane region" description="Helical" evidence="1">
    <location>
        <begin position="23"/>
        <end position="41"/>
    </location>
</feature>
<dbReference type="SUPFAM" id="SSF53187">
    <property type="entry name" value="Zn-dependent exopeptidases"/>
    <property type="match status" value="1"/>
</dbReference>
<accession>A0AA36M3I5</accession>
<dbReference type="PANTHER" id="PTHR13304:SF0">
    <property type="entry name" value="GLYCOSYLPHOSPHATIDYLINOSITOL ANCHOR ATTACHMENT 1 PROTEIN"/>
    <property type="match status" value="1"/>
</dbReference>
<sequence length="591" mass="66013">MRSLVTSSGQRHRVLQRILDRPGLFGLISYAAALYYASFILDYRNSEHTRVSEHALMPGLVTERFDKDGLAIEYLQGLKENVKYKQDYICKCMEEVGLQCHKQRWWSTVKLSNASGTNVYAVLRATRATGVEAMLFAVDLTQREALAMTMAYAAFARQQVYWARDLFFVFVDGGAAGMDAWLSEYHLVEGNALRGEPLSAVGGVMIGGVVMKSQNTRAKDPVLRIELNNLNGQLPNLDLFNSVVRIAGKGKFALQSTVYGVRDIEQGGSDWHMLVPLRAMYTQAFVAVEGIHSVMGKYGVQALTVAVPSLSSYPLRHSTRLLEAIARSLNNVLERFHQSYFLYILSSVDNFVSIAYFMPIIGGVLLPLLMFAYRDWTYLTRLSIPNSWLLMHAIGLCTWMLSTKYFAEYCDRCSNDVLYLGISMLVPWGLIVPTPASEIPSLRFLLLLECSLAVAAVSLLNFSLALCFSLVVVPVMIKFTQDNEQRPRALLRTALALICHPAGVYALFLLYGKPYLGYSGKPVVLNTSLFTGTLLRLLKEQLIYGSYALPLLMVLVLPMWNLILPLALARTKSTQPLSAPNTEEVSKEKEN</sequence>
<gene>
    <name evidence="2" type="ORF">CYNAS_LOCUS8329</name>
</gene>
<evidence type="ECO:0008006" key="4">
    <source>
        <dbReference type="Google" id="ProtNLM"/>
    </source>
</evidence>
<keyword evidence="1" id="KW-0472">Membrane</keyword>
<feature type="transmembrane region" description="Helical" evidence="1">
    <location>
        <begin position="418"/>
        <end position="436"/>
    </location>
</feature>
<dbReference type="GO" id="GO:0042765">
    <property type="term" value="C:GPI-anchor transamidase complex"/>
    <property type="evidence" value="ECO:0007669"/>
    <property type="project" value="InterPro"/>
</dbReference>
<evidence type="ECO:0000313" key="2">
    <source>
        <dbReference type="EMBL" id="CAJ0596346.1"/>
    </source>
</evidence>
<dbReference type="EMBL" id="CATQJL010000112">
    <property type="protein sequence ID" value="CAJ0596346.1"/>
    <property type="molecule type" value="Genomic_DNA"/>
</dbReference>
<feature type="transmembrane region" description="Helical" evidence="1">
    <location>
        <begin position="456"/>
        <end position="477"/>
    </location>
</feature>
<keyword evidence="1" id="KW-0812">Transmembrane</keyword>
<feature type="transmembrane region" description="Helical" evidence="1">
    <location>
        <begin position="489"/>
        <end position="511"/>
    </location>
</feature>
<dbReference type="PANTHER" id="PTHR13304">
    <property type="entry name" value="GLYCOSYLPHOSPHATIDYLINOSITOL ANCHOR ATTACHMENT 1 PROTEIN"/>
    <property type="match status" value="1"/>
</dbReference>
<keyword evidence="1" id="KW-1133">Transmembrane helix</keyword>
<protein>
    <recommendedName>
        <fullName evidence="4">Glycosylphosphatidylinositol anchor attachment 1 protein</fullName>
    </recommendedName>
</protein>
<feature type="transmembrane region" description="Helical" evidence="1">
    <location>
        <begin position="388"/>
        <end position="406"/>
    </location>
</feature>
<evidence type="ECO:0000313" key="3">
    <source>
        <dbReference type="Proteomes" id="UP001176961"/>
    </source>
</evidence>
<keyword evidence="3" id="KW-1185">Reference proteome</keyword>
<comment type="caution">
    <text evidence="2">The sequence shown here is derived from an EMBL/GenBank/DDBJ whole genome shotgun (WGS) entry which is preliminary data.</text>
</comment>
<proteinExistence type="predicted"/>
<evidence type="ECO:0000256" key="1">
    <source>
        <dbReference type="SAM" id="Phobius"/>
    </source>
</evidence>
<dbReference type="Proteomes" id="UP001176961">
    <property type="component" value="Unassembled WGS sequence"/>
</dbReference>
<feature type="transmembrane region" description="Helical" evidence="1">
    <location>
        <begin position="340"/>
        <end position="368"/>
    </location>
</feature>
<dbReference type="Pfam" id="PF04114">
    <property type="entry name" value="Gaa1"/>
    <property type="match status" value="1"/>
</dbReference>
<dbReference type="AlphaFoldDB" id="A0AA36M3I5"/>
<reference evidence="2" key="1">
    <citation type="submission" date="2023-07" db="EMBL/GenBank/DDBJ databases">
        <authorList>
            <consortium name="CYATHOMIX"/>
        </authorList>
    </citation>
    <scope>NUCLEOTIDE SEQUENCE</scope>
    <source>
        <strain evidence="2">N/A</strain>
    </source>
</reference>